<dbReference type="EMBL" id="CAAALY010250608">
    <property type="protein sequence ID" value="VEL35771.1"/>
    <property type="molecule type" value="Genomic_DNA"/>
</dbReference>
<name>A0A448XG68_9PLAT</name>
<dbReference type="Pfam" id="PF21127">
    <property type="entry name" value="ATG1-like_MIT2"/>
    <property type="match status" value="1"/>
</dbReference>
<accession>A0A448XG68</accession>
<evidence type="ECO:0000313" key="3">
    <source>
        <dbReference type="EMBL" id="VEL35771.1"/>
    </source>
</evidence>
<reference evidence="3" key="1">
    <citation type="submission" date="2018-11" db="EMBL/GenBank/DDBJ databases">
        <authorList>
            <consortium name="Pathogen Informatics"/>
        </authorList>
    </citation>
    <scope>NUCLEOTIDE SEQUENCE</scope>
</reference>
<feature type="region of interest" description="Disordered" evidence="1">
    <location>
        <begin position="127"/>
        <end position="151"/>
    </location>
</feature>
<dbReference type="Proteomes" id="UP000784294">
    <property type="component" value="Unassembled WGS sequence"/>
</dbReference>
<organism evidence="3 4">
    <name type="scientific">Protopolystoma xenopodis</name>
    <dbReference type="NCBI Taxonomy" id="117903"/>
    <lineage>
        <taxon>Eukaryota</taxon>
        <taxon>Metazoa</taxon>
        <taxon>Spiralia</taxon>
        <taxon>Lophotrochozoa</taxon>
        <taxon>Platyhelminthes</taxon>
        <taxon>Monogenea</taxon>
        <taxon>Polyopisthocotylea</taxon>
        <taxon>Polystomatidea</taxon>
        <taxon>Polystomatidae</taxon>
        <taxon>Protopolystoma</taxon>
    </lineage>
</organism>
<keyword evidence="4" id="KW-1185">Reference proteome</keyword>
<dbReference type="OrthoDB" id="346907at2759"/>
<feature type="compositionally biased region" description="Polar residues" evidence="1">
    <location>
        <begin position="132"/>
        <end position="142"/>
    </location>
</feature>
<evidence type="ECO:0000313" key="4">
    <source>
        <dbReference type="Proteomes" id="UP000784294"/>
    </source>
</evidence>
<gene>
    <name evidence="3" type="ORF">PXEA_LOCUS29211</name>
</gene>
<protein>
    <recommendedName>
        <fullName evidence="2">ATG1-like MIT domain-containing protein</fullName>
    </recommendedName>
</protein>
<evidence type="ECO:0000256" key="1">
    <source>
        <dbReference type="SAM" id="MobiDB-lite"/>
    </source>
</evidence>
<evidence type="ECO:0000259" key="2">
    <source>
        <dbReference type="Pfam" id="PF21127"/>
    </source>
</evidence>
<feature type="non-terminal residue" evidence="3">
    <location>
        <position position="1"/>
    </location>
</feature>
<sequence length="151" mass="16934">MLACSCVTDCNALYHRCYIRLRHLARQSKREDLAEPVGRLLTNITANRLIFQYALDQCYAAEMDEYIGELGLCLQRYKAAITMLHGLRQHAKSPADKTLLADCMRCMRERYASLCASVMNAAAHAGVAESSRPVTNNPNGRIQPQRPAFIS</sequence>
<proteinExistence type="predicted"/>
<dbReference type="InterPro" id="IPR048941">
    <property type="entry name" value="ATG1-like_MIT2"/>
</dbReference>
<comment type="caution">
    <text evidence="3">The sequence shown here is derived from an EMBL/GenBank/DDBJ whole genome shotgun (WGS) entry which is preliminary data.</text>
</comment>
<feature type="domain" description="ATG1-like MIT" evidence="2">
    <location>
        <begin position="42"/>
        <end position="96"/>
    </location>
</feature>
<dbReference type="AlphaFoldDB" id="A0A448XG68"/>